<dbReference type="InterPro" id="IPR037401">
    <property type="entry name" value="SnoaL-like"/>
</dbReference>
<keyword evidence="3" id="KW-1185">Reference proteome</keyword>
<evidence type="ECO:0000259" key="1">
    <source>
        <dbReference type="Pfam" id="PF12680"/>
    </source>
</evidence>
<evidence type="ECO:0000313" key="2">
    <source>
        <dbReference type="EMBL" id="GAA5514981.1"/>
    </source>
</evidence>
<dbReference type="Pfam" id="PF12680">
    <property type="entry name" value="SnoaL_2"/>
    <property type="match status" value="1"/>
</dbReference>
<proteinExistence type="predicted"/>
<dbReference type="EMBL" id="BAABRP010000030">
    <property type="protein sequence ID" value="GAA5514981.1"/>
    <property type="molecule type" value="Genomic_DNA"/>
</dbReference>
<evidence type="ECO:0000313" key="3">
    <source>
        <dbReference type="Proteomes" id="UP001401887"/>
    </source>
</evidence>
<feature type="domain" description="SnoaL-like" evidence="1">
    <location>
        <begin position="18"/>
        <end position="119"/>
    </location>
</feature>
<sequence length="131" mass="14114">MNDTPYTVTAPGDMNATFARAFNAGDIEQLLALYEPGGQLVQQGGRVAVGPEAMRTGLQALLHLGGTMTSENIYTFQAGDIALLRAHWRLTTTGEDGQPLVLEGQTAEVVRCQRDGRWLYVVDHPFGAGPL</sequence>
<dbReference type="Gene3D" id="3.10.450.50">
    <property type="match status" value="1"/>
</dbReference>
<reference evidence="2 3" key="1">
    <citation type="submission" date="2024-02" db="EMBL/GenBank/DDBJ databases">
        <title>Deinococcus carri NBRC 110142.</title>
        <authorList>
            <person name="Ichikawa N."/>
            <person name="Katano-Makiyama Y."/>
            <person name="Hidaka K."/>
        </authorList>
    </citation>
    <scope>NUCLEOTIDE SEQUENCE [LARGE SCALE GENOMIC DNA]</scope>
    <source>
        <strain evidence="2 3">NBRC 110142</strain>
    </source>
</reference>
<dbReference type="RefSeq" id="WP_345468314.1">
    <property type="nucleotide sequence ID" value="NZ_BAABRP010000030.1"/>
</dbReference>
<dbReference type="InterPro" id="IPR032710">
    <property type="entry name" value="NTF2-like_dom_sf"/>
</dbReference>
<organism evidence="2 3">
    <name type="scientific">Deinococcus carri</name>
    <dbReference type="NCBI Taxonomy" id="1211323"/>
    <lineage>
        <taxon>Bacteria</taxon>
        <taxon>Thermotogati</taxon>
        <taxon>Deinococcota</taxon>
        <taxon>Deinococci</taxon>
        <taxon>Deinococcales</taxon>
        <taxon>Deinococcaceae</taxon>
        <taxon>Deinococcus</taxon>
    </lineage>
</organism>
<gene>
    <name evidence="2" type="ORF">Dcar01_03745</name>
</gene>
<name>A0ABP9WCB9_9DEIO</name>
<dbReference type="Proteomes" id="UP001401887">
    <property type="component" value="Unassembled WGS sequence"/>
</dbReference>
<dbReference type="CDD" id="cd00531">
    <property type="entry name" value="NTF2_like"/>
    <property type="match status" value="1"/>
</dbReference>
<protein>
    <recommendedName>
        <fullName evidence="1">SnoaL-like domain-containing protein</fullName>
    </recommendedName>
</protein>
<comment type="caution">
    <text evidence="2">The sequence shown here is derived from an EMBL/GenBank/DDBJ whole genome shotgun (WGS) entry which is preliminary data.</text>
</comment>
<dbReference type="SUPFAM" id="SSF54427">
    <property type="entry name" value="NTF2-like"/>
    <property type="match status" value="1"/>
</dbReference>
<accession>A0ABP9WCB9</accession>